<dbReference type="InterPro" id="IPR017441">
    <property type="entry name" value="Protein_kinase_ATP_BS"/>
</dbReference>
<organism evidence="4 5">
    <name type="scientific">Dibothriocephalus latus</name>
    <name type="common">Fish tapeworm</name>
    <name type="synonym">Diphyllobothrium latum</name>
    <dbReference type="NCBI Taxonomy" id="60516"/>
    <lineage>
        <taxon>Eukaryota</taxon>
        <taxon>Metazoa</taxon>
        <taxon>Spiralia</taxon>
        <taxon>Lophotrochozoa</taxon>
        <taxon>Platyhelminthes</taxon>
        <taxon>Cestoda</taxon>
        <taxon>Eucestoda</taxon>
        <taxon>Diphyllobothriidea</taxon>
        <taxon>Diphyllobothriidae</taxon>
        <taxon>Dibothriocephalus</taxon>
    </lineage>
</organism>
<dbReference type="Gene3D" id="3.30.200.20">
    <property type="entry name" value="Phosphorylase Kinase, domain 1"/>
    <property type="match status" value="1"/>
</dbReference>
<feature type="binding site" evidence="3">
    <location>
        <position position="102"/>
    </location>
    <ligand>
        <name>ATP</name>
        <dbReference type="ChEBI" id="CHEBI:30616"/>
    </ligand>
</feature>
<gene>
    <name evidence="4" type="ORF">DILT_LOCUS489</name>
</gene>
<keyword evidence="2 3" id="KW-0067">ATP-binding</keyword>
<accession>A0A3P6PTY5</accession>
<dbReference type="InterPro" id="IPR050198">
    <property type="entry name" value="Non-receptor_tyrosine_kinases"/>
</dbReference>
<evidence type="ECO:0000256" key="3">
    <source>
        <dbReference type="PROSITE-ProRule" id="PRU10141"/>
    </source>
</evidence>
<dbReference type="AlphaFoldDB" id="A0A3P6PTY5"/>
<evidence type="ECO:0000256" key="1">
    <source>
        <dbReference type="ARBA" id="ARBA00022741"/>
    </source>
</evidence>
<reference evidence="4 5" key="1">
    <citation type="submission" date="2018-11" db="EMBL/GenBank/DDBJ databases">
        <authorList>
            <consortium name="Pathogen Informatics"/>
        </authorList>
    </citation>
    <scope>NUCLEOTIDE SEQUENCE [LARGE SCALE GENOMIC DNA]</scope>
</reference>
<dbReference type="GO" id="GO:0005524">
    <property type="term" value="F:ATP binding"/>
    <property type="evidence" value="ECO:0007669"/>
    <property type="project" value="UniProtKB-UniRule"/>
</dbReference>
<dbReference type="SUPFAM" id="SSF55550">
    <property type="entry name" value="SH2 domain"/>
    <property type="match status" value="1"/>
</dbReference>
<dbReference type="EMBL" id="UYRU01002055">
    <property type="protein sequence ID" value="VDK33263.1"/>
    <property type="molecule type" value="Genomic_DNA"/>
</dbReference>
<dbReference type="InterPro" id="IPR036860">
    <property type="entry name" value="SH2_dom_sf"/>
</dbReference>
<dbReference type="Gene3D" id="3.30.505.10">
    <property type="entry name" value="SH2 domain"/>
    <property type="match status" value="1"/>
</dbReference>
<keyword evidence="5" id="KW-1185">Reference proteome</keyword>
<dbReference type="Proteomes" id="UP000281553">
    <property type="component" value="Unassembled WGS sequence"/>
</dbReference>
<evidence type="ECO:0000313" key="4">
    <source>
        <dbReference type="EMBL" id="VDK33263.1"/>
    </source>
</evidence>
<dbReference type="OrthoDB" id="6287586at2759"/>
<dbReference type="SMR" id="A0A3P6PTY5"/>
<protein>
    <submittedName>
        <fullName evidence="4">Uncharacterized protein</fullName>
    </submittedName>
</protein>
<dbReference type="PROSITE" id="PS00107">
    <property type="entry name" value="PROTEIN_KINASE_ATP"/>
    <property type="match status" value="1"/>
</dbReference>
<sequence length="119" mass="13421">MVYIVCLFSLRQFYISEASRFATVSELIQHHEKTTDGLACPLIYAVSKNDRLGGSNNTLDADIDEWESNRTDIVMKHKLGAGQYGVVYEALFKPHNITVAVKTVKVSVLATYIQPYFVF</sequence>
<name>A0A3P6PTY5_DIBLA</name>
<keyword evidence="1 3" id="KW-0547">Nucleotide-binding</keyword>
<dbReference type="PANTHER" id="PTHR24418">
    <property type="entry name" value="TYROSINE-PROTEIN KINASE"/>
    <property type="match status" value="1"/>
</dbReference>
<evidence type="ECO:0000313" key="5">
    <source>
        <dbReference type="Proteomes" id="UP000281553"/>
    </source>
</evidence>
<proteinExistence type="predicted"/>
<evidence type="ECO:0000256" key="2">
    <source>
        <dbReference type="ARBA" id="ARBA00022840"/>
    </source>
</evidence>